<reference evidence="2" key="1">
    <citation type="journal article" date="2019" name="Int. J. Syst. Evol. Microbiol.">
        <title>The Global Catalogue of Microorganisms (GCM) 10K type strain sequencing project: providing services to taxonomists for standard genome sequencing and annotation.</title>
        <authorList>
            <consortium name="The Broad Institute Genomics Platform"/>
            <consortium name="The Broad Institute Genome Sequencing Center for Infectious Disease"/>
            <person name="Wu L."/>
            <person name="Ma J."/>
        </authorList>
    </citation>
    <scope>NUCLEOTIDE SEQUENCE [LARGE SCALE GENOMIC DNA]</scope>
    <source>
        <strain evidence="2">CCUG 38813</strain>
    </source>
</reference>
<comment type="caution">
    <text evidence="1">The sequence shown here is derived from an EMBL/GenBank/DDBJ whole genome shotgun (WGS) entry which is preliminary data.</text>
</comment>
<dbReference type="InterPro" id="IPR025358">
    <property type="entry name" value="DUF4262"/>
</dbReference>
<dbReference type="RefSeq" id="WP_379723822.1">
    <property type="nucleotide sequence ID" value="NZ_JBHSMS010000055.1"/>
</dbReference>
<sequence length="184" mass="20053">MHDGDTLWNKLLDQIDRQGWGWQIVGPDRGDDEHEPFPHYCYTVGLVGNGLPDIIVVGLDVRTAMAAGDEIITRAMANAIVGQAVPTVSGFKPFDLNQELLDVFKGTRAMLVDVPPAEAAKRSLFAHDYAAATDKAPDLIQLVWPDRNGRLPFEDGADPRIIAAQPVLKYIAPADPNPTDSPVM</sequence>
<keyword evidence="2" id="KW-1185">Reference proteome</keyword>
<dbReference type="Proteomes" id="UP001596031">
    <property type="component" value="Unassembled WGS sequence"/>
</dbReference>
<evidence type="ECO:0000313" key="2">
    <source>
        <dbReference type="Proteomes" id="UP001596031"/>
    </source>
</evidence>
<dbReference type="Pfam" id="PF14081">
    <property type="entry name" value="DUF4262"/>
    <property type="match status" value="1"/>
</dbReference>
<accession>A0ABW0PK56</accession>
<name>A0ABW0PK56_9BURK</name>
<evidence type="ECO:0000313" key="1">
    <source>
        <dbReference type="EMBL" id="MFC5512820.1"/>
    </source>
</evidence>
<gene>
    <name evidence="1" type="ORF">ACFPOU_17085</name>
</gene>
<organism evidence="1 2">
    <name type="scientific">Massilia jejuensis</name>
    <dbReference type="NCBI Taxonomy" id="648894"/>
    <lineage>
        <taxon>Bacteria</taxon>
        <taxon>Pseudomonadati</taxon>
        <taxon>Pseudomonadota</taxon>
        <taxon>Betaproteobacteria</taxon>
        <taxon>Burkholderiales</taxon>
        <taxon>Oxalobacteraceae</taxon>
        <taxon>Telluria group</taxon>
        <taxon>Massilia</taxon>
    </lineage>
</organism>
<proteinExistence type="predicted"/>
<dbReference type="EMBL" id="JBHSMS010000055">
    <property type="protein sequence ID" value="MFC5512820.1"/>
    <property type="molecule type" value="Genomic_DNA"/>
</dbReference>
<protein>
    <submittedName>
        <fullName evidence="1">DUF4262 domain-containing protein</fullName>
    </submittedName>
</protein>